<protein>
    <submittedName>
        <fullName evidence="1">Uncharacterized protein</fullName>
    </submittedName>
</protein>
<comment type="caution">
    <text evidence="1">The sequence shown here is derived from an EMBL/GenBank/DDBJ whole genome shotgun (WGS) entry which is preliminary data.</text>
</comment>
<proteinExistence type="predicted"/>
<dbReference type="EMBL" id="BJZS01000118">
    <property type="protein sequence ID" value="GEO97322.1"/>
    <property type="molecule type" value="Genomic_DNA"/>
</dbReference>
<accession>A0A512IHZ3</accession>
<keyword evidence="2" id="KW-1185">Reference proteome</keyword>
<sequence length="125" mass="14035">MSLDLMTDLFPYNRLEIQWRCDRCGYDDTNPDLWKGALILMRVQPQKKDTPGLNVVADSVLPPQNPADCPLDEAGRWTDHRALDAFLHREGYTRTGDWTMIGPEGEDHLCGLTAPIQLNKAGTPA</sequence>
<name>A0A512IHZ3_9MICC</name>
<gene>
    <name evidence="1" type="ORF">KTU01_34450</name>
</gene>
<dbReference type="Proteomes" id="UP000321103">
    <property type="component" value="Unassembled WGS sequence"/>
</dbReference>
<reference evidence="1 2" key="1">
    <citation type="submission" date="2019-07" db="EMBL/GenBank/DDBJ databases">
        <title>Whole genome shotgun sequence of Kocuria turfanensis NBRC 107627.</title>
        <authorList>
            <person name="Hosoyama A."/>
            <person name="Uohara A."/>
            <person name="Ohji S."/>
            <person name="Ichikawa N."/>
        </authorList>
    </citation>
    <scope>NUCLEOTIDE SEQUENCE [LARGE SCALE GENOMIC DNA]</scope>
    <source>
        <strain evidence="1 2">NBRC 107627</strain>
    </source>
</reference>
<evidence type="ECO:0000313" key="2">
    <source>
        <dbReference type="Proteomes" id="UP000321103"/>
    </source>
</evidence>
<dbReference type="RefSeq" id="WP_062737445.1">
    <property type="nucleotide sequence ID" value="NZ_BJZS01000118.1"/>
</dbReference>
<dbReference type="STRING" id="388357.GCA_001580365_03821"/>
<dbReference type="AlphaFoldDB" id="A0A512IHZ3"/>
<evidence type="ECO:0000313" key="1">
    <source>
        <dbReference type="EMBL" id="GEO97322.1"/>
    </source>
</evidence>
<organism evidence="1 2">
    <name type="scientific">Kocuria turfanensis</name>
    <dbReference type="NCBI Taxonomy" id="388357"/>
    <lineage>
        <taxon>Bacteria</taxon>
        <taxon>Bacillati</taxon>
        <taxon>Actinomycetota</taxon>
        <taxon>Actinomycetes</taxon>
        <taxon>Micrococcales</taxon>
        <taxon>Micrococcaceae</taxon>
        <taxon>Kocuria</taxon>
    </lineage>
</organism>